<dbReference type="PANTHER" id="PTHR42686:SF1">
    <property type="entry name" value="GH17980P-RELATED"/>
    <property type="match status" value="1"/>
</dbReference>
<name>A0A1I6ZKB9_9BURK</name>
<dbReference type="InterPro" id="IPR023210">
    <property type="entry name" value="NADP_OxRdtase_dom"/>
</dbReference>
<dbReference type="InterPro" id="IPR020471">
    <property type="entry name" value="AKR"/>
</dbReference>
<organism evidence="2 3">
    <name type="scientific">Paraburkholderia aspalathi</name>
    <dbReference type="NCBI Taxonomy" id="1324617"/>
    <lineage>
        <taxon>Bacteria</taxon>
        <taxon>Pseudomonadati</taxon>
        <taxon>Pseudomonadota</taxon>
        <taxon>Betaproteobacteria</taxon>
        <taxon>Burkholderiales</taxon>
        <taxon>Burkholderiaceae</taxon>
        <taxon>Paraburkholderia</taxon>
    </lineage>
</organism>
<dbReference type="GO" id="GO:0016491">
    <property type="term" value="F:oxidoreductase activity"/>
    <property type="evidence" value="ECO:0007669"/>
    <property type="project" value="InterPro"/>
</dbReference>
<gene>
    <name evidence="2" type="ORF">SAMN05192563_1002412</name>
</gene>
<feature type="domain" description="NADP-dependent oxidoreductase" evidence="1">
    <location>
        <begin position="19"/>
        <end position="325"/>
    </location>
</feature>
<accession>A0A1I6ZKB9</accession>
<protein>
    <submittedName>
        <fullName evidence="2">D-threo-aldose 1-dehydrogenase</fullName>
    </submittedName>
</protein>
<dbReference type="GO" id="GO:0005829">
    <property type="term" value="C:cytosol"/>
    <property type="evidence" value="ECO:0007669"/>
    <property type="project" value="TreeGrafter"/>
</dbReference>
<dbReference type="RefSeq" id="WP_093633138.1">
    <property type="nucleotide sequence ID" value="NZ_FPBH01000002.1"/>
</dbReference>
<evidence type="ECO:0000313" key="2">
    <source>
        <dbReference type="EMBL" id="SFT63142.1"/>
    </source>
</evidence>
<evidence type="ECO:0000259" key="1">
    <source>
        <dbReference type="Pfam" id="PF00248"/>
    </source>
</evidence>
<dbReference type="SUPFAM" id="SSF51430">
    <property type="entry name" value="NAD(P)-linked oxidoreductase"/>
    <property type="match status" value="1"/>
</dbReference>
<dbReference type="OrthoDB" id="9768851at2"/>
<evidence type="ECO:0000313" key="3">
    <source>
        <dbReference type="Proteomes" id="UP000198844"/>
    </source>
</evidence>
<dbReference type="InterPro" id="IPR036812">
    <property type="entry name" value="NAD(P)_OxRdtase_dom_sf"/>
</dbReference>
<dbReference type="AlphaFoldDB" id="A0A1I6ZKB9"/>
<proteinExistence type="predicted"/>
<dbReference type="Proteomes" id="UP000198844">
    <property type="component" value="Unassembled WGS sequence"/>
</dbReference>
<dbReference type="Gene3D" id="3.20.20.100">
    <property type="entry name" value="NADP-dependent oxidoreductase domain"/>
    <property type="match status" value="1"/>
</dbReference>
<reference evidence="2 3" key="1">
    <citation type="submission" date="2016-10" db="EMBL/GenBank/DDBJ databases">
        <authorList>
            <person name="de Groot N.N."/>
        </authorList>
    </citation>
    <scope>NUCLEOTIDE SEQUENCE [LARGE SCALE GENOMIC DNA]</scope>
    <source>
        <strain evidence="2 3">LMG 27731</strain>
    </source>
</reference>
<sequence>MDPVAKRKWPRSGLETSVMGFGAAPIGNIFRPISEEDSAALIKAAWDAGVRYFDTAPMYGHGLSEVRCGQGLRWYPRDQFVLSTKVGRLLKPRKRAEINFDPWVDGLPFETVFDYSYDGTMRSIEDSLQRLALEHIDIALIHDIDVFTHGERQSEMFEAAMAGASKALLKLRDEGVVKAVGLGVNEWQIAHEAIRRQDFDCLLLAGRYTLLEQEALDGFLPLCEEQQVSVILGGGYNSGILATGAVSGAKYNYAPAPEAILERVRKIEQVCQEYSVPLKAAALQFVLAHPAIPTNIPGVRTVAQLDDNLQTFRADIPPAFWAELKRRELIRQDAPTSSDFPEVLSVLVAQAESRTTK</sequence>
<dbReference type="EMBL" id="FPBH01000002">
    <property type="protein sequence ID" value="SFT63142.1"/>
    <property type="molecule type" value="Genomic_DNA"/>
</dbReference>
<dbReference type="Pfam" id="PF00248">
    <property type="entry name" value="Aldo_ket_red"/>
    <property type="match status" value="1"/>
</dbReference>
<dbReference type="PANTHER" id="PTHR42686">
    <property type="entry name" value="GH17980P-RELATED"/>
    <property type="match status" value="1"/>
</dbReference>